<dbReference type="AlphaFoldDB" id="A0A0C9V7Q0"/>
<accession>A0A0C9V7Q0</accession>
<gene>
    <name evidence="2" type="ORF">M422DRAFT_259962</name>
</gene>
<proteinExistence type="predicted"/>
<evidence type="ECO:0000259" key="1">
    <source>
        <dbReference type="Pfam" id="PF00733"/>
    </source>
</evidence>
<dbReference type="EMBL" id="KN837168">
    <property type="protein sequence ID" value="KIJ37602.1"/>
    <property type="molecule type" value="Genomic_DNA"/>
</dbReference>
<dbReference type="Gene3D" id="3.40.50.620">
    <property type="entry name" value="HUPs"/>
    <property type="match status" value="1"/>
</dbReference>
<sequence>MTAKYYSLPHECVTYTHNDTVSFLEQTLYHTEAPILNAHCIAKYRLSQFAREKNFVVALTGEGSDEILLGYVSFRLDMILELRSQGMEGSVKADTFLERIQRNELSNVLLGSMPKTTPRVRGIPSWQAWHFHRLKKMCHELKAPGSTADIISDSLDEFASEVPAGLSSVRLAQVDWIRYVF</sequence>
<dbReference type="GO" id="GO:0006529">
    <property type="term" value="P:asparagine biosynthetic process"/>
    <property type="evidence" value="ECO:0007669"/>
    <property type="project" value="InterPro"/>
</dbReference>
<dbReference type="SUPFAM" id="SSF52402">
    <property type="entry name" value="Adenine nucleotide alpha hydrolases-like"/>
    <property type="match status" value="1"/>
</dbReference>
<name>A0A0C9V7Q0_SPHS4</name>
<dbReference type="GO" id="GO:0004066">
    <property type="term" value="F:asparagine synthase (glutamine-hydrolyzing) activity"/>
    <property type="evidence" value="ECO:0007669"/>
    <property type="project" value="InterPro"/>
</dbReference>
<organism evidence="2 3">
    <name type="scientific">Sphaerobolus stellatus (strain SS14)</name>
    <dbReference type="NCBI Taxonomy" id="990650"/>
    <lineage>
        <taxon>Eukaryota</taxon>
        <taxon>Fungi</taxon>
        <taxon>Dikarya</taxon>
        <taxon>Basidiomycota</taxon>
        <taxon>Agaricomycotina</taxon>
        <taxon>Agaricomycetes</taxon>
        <taxon>Phallomycetidae</taxon>
        <taxon>Geastrales</taxon>
        <taxon>Sphaerobolaceae</taxon>
        <taxon>Sphaerobolus</taxon>
    </lineage>
</organism>
<dbReference type="OrthoDB" id="409189at2759"/>
<reference evidence="2 3" key="1">
    <citation type="submission" date="2014-06" db="EMBL/GenBank/DDBJ databases">
        <title>Evolutionary Origins and Diversification of the Mycorrhizal Mutualists.</title>
        <authorList>
            <consortium name="DOE Joint Genome Institute"/>
            <consortium name="Mycorrhizal Genomics Consortium"/>
            <person name="Kohler A."/>
            <person name="Kuo A."/>
            <person name="Nagy L.G."/>
            <person name="Floudas D."/>
            <person name="Copeland A."/>
            <person name="Barry K.W."/>
            <person name="Cichocki N."/>
            <person name="Veneault-Fourrey C."/>
            <person name="LaButti K."/>
            <person name="Lindquist E.A."/>
            <person name="Lipzen A."/>
            <person name="Lundell T."/>
            <person name="Morin E."/>
            <person name="Murat C."/>
            <person name="Riley R."/>
            <person name="Ohm R."/>
            <person name="Sun H."/>
            <person name="Tunlid A."/>
            <person name="Henrissat B."/>
            <person name="Grigoriev I.V."/>
            <person name="Hibbett D.S."/>
            <person name="Martin F."/>
        </authorList>
    </citation>
    <scope>NUCLEOTIDE SEQUENCE [LARGE SCALE GENOMIC DNA]</scope>
    <source>
        <strain evidence="2 3">SS14</strain>
    </source>
</reference>
<dbReference type="Pfam" id="PF00733">
    <property type="entry name" value="Asn_synthase"/>
    <property type="match status" value="1"/>
</dbReference>
<dbReference type="InterPro" id="IPR014729">
    <property type="entry name" value="Rossmann-like_a/b/a_fold"/>
</dbReference>
<evidence type="ECO:0000313" key="3">
    <source>
        <dbReference type="Proteomes" id="UP000054279"/>
    </source>
</evidence>
<dbReference type="InterPro" id="IPR001962">
    <property type="entry name" value="Asn_synthase"/>
</dbReference>
<feature type="domain" description="Asparagine synthetase" evidence="1">
    <location>
        <begin position="2"/>
        <end position="97"/>
    </location>
</feature>
<keyword evidence="3" id="KW-1185">Reference proteome</keyword>
<protein>
    <recommendedName>
        <fullName evidence="1">Asparagine synthetase domain-containing protein</fullName>
    </recommendedName>
</protein>
<dbReference type="HOGENOM" id="CLU_1489915_0_0_1"/>
<dbReference type="Proteomes" id="UP000054279">
    <property type="component" value="Unassembled WGS sequence"/>
</dbReference>
<evidence type="ECO:0000313" key="2">
    <source>
        <dbReference type="EMBL" id="KIJ37602.1"/>
    </source>
</evidence>